<feature type="coiled-coil region" evidence="14">
    <location>
        <begin position="94"/>
        <end position="121"/>
    </location>
</feature>
<dbReference type="PANTHER" id="PTHR21368">
    <property type="entry name" value="50S RIBOSOMAL PROTEIN L9"/>
    <property type="match status" value="1"/>
</dbReference>
<dbReference type="PROSITE" id="PS00651">
    <property type="entry name" value="RIBOSOMAL_L9"/>
    <property type="match status" value="2"/>
</dbReference>
<dbReference type="InterPro" id="IPR036791">
    <property type="entry name" value="Ribosomal_bL9_C_sf"/>
</dbReference>
<keyword evidence="8" id="KW-0809">Transit peptide</keyword>
<dbReference type="InterPro" id="IPR009027">
    <property type="entry name" value="Ribosomal_bL9/RNase_H1_N"/>
</dbReference>
<feature type="coiled-coil region" evidence="14">
    <location>
        <begin position="337"/>
        <end position="364"/>
    </location>
</feature>
<reference evidence="16" key="1">
    <citation type="submission" date="2019-03" db="EMBL/GenBank/DDBJ databases">
        <authorList>
            <person name="Mank J."/>
            <person name="Almeida P."/>
        </authorList>
    </citation>
    <scope>NUCLEOTIDE SEQUENCE</scope>
    <source>
        <strain evidence="16">78183</strain>
    </source>
</reference>
<dbReference type="GO" id="GO:0006412">
    <property type="term" value="P:translation"/>
    <property type="evidence" value="ECO:0007669"/>
    <property type="project" value="InterPro"/>
</dbReference>
<keyword evidence="14" id="KW-0175">Coiled coil</keyword>
<dbReference type="GO" id="GO:0009507">
    <property type="term" value="C:chloroplast"/>
    <property type="evidence" value="ECO:0007669"/>
    <property type="project" value="UniProtKB-SubCell"/>
</dbReference>
<dbReference type="SUPFAM" id="SSF55653">
    <property type="entry name" value="Ribosomal protein L9 C-domain"/>
    <property type="match status" value="2"/>
</dbReference>
<evidence type="ECO:0000256" key="3">
    <source>
        <dbReference type="ARBA" id="ARBA00010605"/>
    </source>
</evidence>
<dbReference type="Pfam" id="PF03948">
    <property type="entry name" value="Ribosomal_L9_C"/>
    <property type="match status" value="2"/>
</dbReference>
<feature type="domain" description="Ribosomal protein L9" evidence="15">
    <location>
        <begin position="306"/>
        <end position="333"/>
    </location>
</feature>
<protein>
    <recommendedName>
        <fullName evidence="12">Large ribosomal subunit protein bL9c</fullName>
    </recommendedName>
    <alternativeName>
        <fullName evidence="13">50S ribosomal protein L9, chloroplastic</fullName>
    </alternativeName>
    <alternativeName>
        <fullName evidence="11">CL9</fullName>
    </alternativeName>
</protein>
<proteinExistence type="inferred from homology"/>
<dbReference type="GO" id="GO:0019843">
    <property type="term" value="F:rRNA binding"/>
    <property type="evidence" value="ECO:0007669"/>
    <property type="project" value="UniProtKB-KW"/>
</dbReference>
<dbReference type="Pfam" id="PF01281">
    <property type="entry name" value="Ribosomal_L9_N"/>
    <property type="match status" value="2"/>
</dbReference>
<evidence type="ECO:0000256" key="11">
    <source>
        <dbReference type="ARBA" id="ARBA00031047"/>
    </source>
</evidence>
<keyword evidence="5" id="KW-0934">Plastid</keyword>
<dbReference type="FunFam" id="3.10.430.100:FF:000005">
    <property type="entry name" value="50S ribosomal protein L9"/>
    <property type="match status" value="2"/>
</dbReference>
<evidence type="ECO:0000256" key="9">
    <source>
        <dbReference type="ARBA" id="ARBA00022980"/>
    </source>
</evidence>
<dbReference type="GO" id="GO:1990904">
    <property type="term" value="C:ribonucleoprotein complex"/>
    <property type="evidence" value="ECO:0007669"/>
    <property type="project" value="UniProtKB-KW"/>
</dbReference>
<evidence type="ECO:0000256" key="2">
    <source>
        <dbReference type="ARBA" id="ARBA00004229"/>
    </source>
</evidence>
<comment type="function">
    <text evidence="1">Binds to the 23S rRNA.</text>
</comment>
<dbReference type="EMBL" id="CAADRP010000358">
    <property type="protein sequence ID" value="VFU27384.1"/>
    <property type="molecule type" value="Genomic_DNA"/>
</dbReference>
<keyword evidence="7" id="KW-0694">RNA-binding</keyword>
<dbReference type="FunFam" id="3.40.5.10:FF:000006">
    <property type="entry name" value="50S ribosomal protein L9, chloroplastic"/>
    <property type="match status" value="2"/>
</dbReference>
<dbReference type="InterPro" id="IPR020070">
    <property type="entry name" value="Ribosomal_bL9_N"/>
</dbReference>
<sequence length="465" mass="52343">MASPSTVAATLSCSSSSWLHGFAGPTNEISKFPDKRIPMQVLAQKKAKKTRKIILKEDVIDLGKRGQLVDVKAGYYRNFLLPTGKAQIVTPGLFKEMQMEEERIEAEKKRVKEEAQQLALIFETVGAFKVKRKGGKGRQIFGTVTAQDLVDIIKAQIQRDVDKRIVSLPEIRETGEYIAELKLHPEVTAQLRLNEHWIMQDQIQDRLVGKRKLVTCLDSGEHKSPTDKTRETKRTAGVFACRKMASPSTVAATLSCSSSSWLHCFAGPTNEISKFPDKRIPMLVLAQKKAKKTRKIILKEDVIDLGKRGQLVDVKAGYYRNFLLPTGKAQIVTPGLFKEMQMEEERIEAEKKRVKEEAQQLALIFETVGAFKVKRKGGKGRQIFGTVTAQDLVDIIKAQIQRDVDKRIVSLPEIRETGEYIAELKLHPEVTAQLRLNEHWIMQDQIQDRLVGKCKLVTCLDSGGV</sequence>
<keyword evidence="10" id="KW-0687">Ribonucleoprotein</keyword>
<gene>
    <name evidence="16" type="ORF">SVIM_LOCUS81630</name>
</gene>
<dbReference type="InterPro" id="IPR036935">
    <property type="entry name" value="Ribosomal_bL9_N_sf"/>
</dbReference>
<dbReference type="Gene3D" id="3.40.5.10">
    <property type="entry name" value="Ribosomal protein L9, N-terminal domain"/>
    <property type="match status" value="2"/>
</dbReference>
<evidence type="ECO:0000256" key="13">
    <source>
        <dbReference type="ARBA" id="ARBA00035427"/>
    </source>
</evidence>
<evidence type="ECO:0000256" key="1">
    <source>
        <dbReference type="ARBA" id="ARBA00003058"/>
    </source>
</evidence>
<keyword evidence="6" id="KW-0699">rRNA-binding</keyword>
<keyword evidence="9" id="KW-0689">Ribosomal protein</keyword>
<evidence type="ECO:0000256" key="10">
    <source>
        <dbReference type="ARBA" id="ARBA00023274"/>
    </source>
</evidence>
<organism evidence="16">
    <name type="scientific">Salix viminalis</name>
    <name type="common">Common osier</name>
    <name type="synonym">Basket willow</name>
    <dbReference type="NCBI Taxonomy" id="40686"/>
    <lineage>
        <taxon>Eukaryota</taxon>
        <taxon>Viridiplantae</taxon>
        <taxon>Streptophyta</taxon>
        <taxon>Embryophyta</taxon>
        <taxon>Tracheophyta</taxon>
        <taxon>Spermatophyta</taxon>
        <taxon>Magnoliopsida</taxon>
        <taxon>eudicotyledons</taxon>
        <taxon>Gunneridae</taxon>
        <taxon>Pentapetalae</taxon>
        <taxon>rosids</taxon>
        <taxon>fabids</taxon>
        <taxon>Malpighiales</taxon>
        <taxon>Salicaceae</taxon>
        <taxon>Saliceae</taxon>
        <taxon>Salix</taxon>
    </lineage>
</organism>
<evidence type="ECO:0000256" key="14">
    <source>
        <dbReference type="SAM" id="Coils"/>
    </source>
</evidence>
<evidence type="ECO:0000313" key="16">
    <source>
        <dbReference type="EMBL" id="VFU27384.1"/>
    </source>
</evidence>
<dbReference type="HAMAP" id="MF_00503">
    <property type="entry name" value="Ribosomal_bL9"/>
    <property type="match status" value="2"/>
</dbReference>
<feature type="domain" description="Ribosomal protein L9" evidence="15">
    <location>
        <begin position="63"/>
        <end position="90"/>
    </location>
</feature>
<evidence type="ECO:0000256" key="12">
    <source>
        <dbReference type="ARBA" id="ARBA00035193"/>
    </source>
</evidence>
<dbReference type="GO" id="GO:0005840">
    <property type="term" value="C:ribosome"/>
    <property type="evidence" value="ECO:0007669"/>
    <property type="project" value="UniProtKB-KW"/>
</dbReference>
<evidence type="ECO:0000256" key="8">
    <source>
        <dbReference type="ARBA" id="ARBA00022946"/>
    </source>
</evidence>
<evidence type="ECO:0000256" key="5">
    <source>
        <dbReference type="ARBA" id="ARBA00022640"/>
    </source>
</evidence>
<keyword evidence="4" id="KW-0150">Chloroplast</keyword>
<dbReference type="AlphaFoldDB" id="A0A6N2KHW5"/>
<evidence type="ECO:0000259" key="15">
    <source>
        <dbReference type="PROSITE" id="PS00651"/>
    </source>
</evidence>
<evidence type="ECO:0000256" key="4">
    <source>
        <dbReference type="ARBA" id="ARBA00022528"/>
    </source>
</evidence>
<accession>A0A6N2KHW5</accession>
<name>A0A6N2KHW5_SALVM</name>
<comment type="subcellular location">
    <subcellularLocation>
        <location evidence="2">Plastid</location>
        <location evidence="2">Chloroplast</location>
    </subcellularLocation>
</comment>
<evidence type="ECO:0000256" key="6">
    <source>
        <dbReference type="ARBA" id="ARBA00022730"/>
    </source>
</evidence>
<dbReference type="Gene3D" id="3.10.430.100">
    <property type="entry name" value="Ribosomal protein L9, C-terminal domain"/>
    <property type="match status" value="2"/>
</dbReference>
<dbReference type="NCBIfam" id="TIGR00158">
    <property type="entry name" value="L9"/>
    <property type="match status" value="2"/>
</dbReference>
<evidence type="ECO:0000256" key="7">
    <source>
        <dbReference type="ARBA" id="ARBA00022884"/>
    </source>
</evidence>
<dbReference type="GO" id="GO:0003735">
    <property type="term" value="F:structural constituent of ribosome"/>
    <property type="evidence" value="ECO:0007669"/>
    <property type="project" value="InterPro"/>
</dbReference>
<dbReference type="InterPro" id="IPR000244">
    <property type="entry name" value="Ribosomal_bL9"/>
</dbReference>
<comment type="similarity">
    <text evidence="3">Belongs to the bacterial ribosomal protein bL9 family.</text>
</comment>
<dbReference type="InterPro" id="IPR020069">
    <property type="entry name" value="Ribosomal_bL9_C"/>
</dbReference>
<dbReference type="SUPFAM" id="SSF55658">
    <property type="entry name" value="L9 N-domain-like"/>
    <property type="match status" value="2"/>
</dbReference>
<dbReference type="InterPro" id="IPR020594">
    <property type="entry name" value="Ribosomal_bL9_bac/chp"/>
</dbReference>